<feature type="chain" id="PRO_5012849299" evidence="7">
    <location>
        <begin position="16"/>
        <end position="476"/>
    </location>
</feature>
<dbReference type="PANTHER" id="PTHR11610">
    <property type="entry name" value="LIPASE"/>
    <property type="match status" value="1"/>
</dbReference>
<dbReference type="PIRSF" id="PIRSF000865">
    <property type="entry name" value="Lipoprotein_lipase_LIPH"/>
    <property type="match status" value="1"/>
</dbReference>
<dbReference type="CDD" id="cd00707">
    <property type="entry name" value="Pancreat_lipase_like"/>
    <property type="match status" value="1"/>
</dbReference>
<dbReference type="Pfam" id="PF00151">
    <property type="entry name" value="Lipase"/>
    <property type="match status" value="1"/>
</dbReference>
<dbReference type="PANTHER" id="PTHR11610:SF173">
    <property type="entry name" value="LIPASE DOMAIN-CONTAINING PROTEIN-RELATED"/>
    <property type="match status" value="1"/>
</dbReference>
<evidence type="ECO:0000256" key="2">
    <source>
        <dbReference type="ARBA" id="ARBA00010701"/>
    </source>
</evidence>
<feature type="active site" description="Charge relay system" evidence="4">
    <location>
        <position position="282"/>
    </location>
</feature>
<dbReference type="AlphaFoldDB" id="A0A210PSA1"/>
<dbReference type="InterPro" id="IPR000734">
    <property type="entry name" value="TAG_lipase"/>
</dbReference>
<comment type="subcellular location">
    <subcellularLocation>
        <location evidence="1">Secreted</location>
    </subcellularLocation>
</comment>
<dbReference type="GO" id="GO:0016042">
    <property type="term" value="P:lipid catabolic process"/>
    <property type="evidence" value="ECO:0007669"/>
    <property type="project" value="TreeGrafter"/>
</dbReference>
<dbReference type="GO" id="GO:0052689">
    <property type="term" value="F:carboxylic ester hydrolase activity"/>
    <property type="evidence" value="ECO:0007669"/>
    <property type="project" value="InterPro"/>
</dbReference>
<evidence type="ECO:0000256" key="4">
    <source>
        <dbReference type="PIRSR" id="PIRSR000865-1"/>
    </source>
</evidence>
<keyword evidence="3" id="KW-0964">Secreted</keyword>
<dbReference type="InterPro" id="IPR016272">
    <property type="entry name" value="Lipase_LIPH"/>
</dbReference>
<gene>
    <name evidence="9" type="ORF">KP79_PYT11785</name>
</gene>
<dbReference type="OrthoDB" id="199913at2759"/>
<evidence type="ECO:0000313" key="10">
    <source>
        <dbReference type="Proteomes" id="UP000242188"/>
    </source>
</evidence>
<feature type="active site" description="Nucleophile" evidence="4">
    <location>
        <position position="170"/>
    </location>
</feature>
<comment type="caution">
    <text evidence="9">The sequence shown here is derived from an EMBL/GenBank/DDBJ whole genome shotgun (WGS) entry which is preliminary data.</text>
</comment>
<organism evidence="9 10">
    <name type="scientific">Mizuhopecten yessoensis</name>
    <name type="common">Japanese scallop</name>
    <name type="synonym">Patinopecten yessoensis</name>
    <dbReference type="NCBI Taxonomy" id="6573"/>
    <lineage>
        <taxon>Eukaryota</taxon>
        <taxon>Metazoa</taxon>
        <taxon>Spiralia</taxon>
        <taxon>Lophotrochozoa</taxon>
        <taxon>Mollusca</taxon>
        <taxon>Bivalvia</taxon>
        <taxon>Autobranchia</taxon>
        <taxon>Pteriomorphia</taxon>
        <taxon>Pectinida</taxon>
        <taxon>Pectinoidea</taxon>
        <taxon>Pectinidae</taxon>
        <taxon>Mizuhopecten</taxon>
    </lineage>
</organism>
<dbReference type="Proteomes" id="UP000242188">
    <property type="component" value="Unassembled WGS sequence"/>
</dbReference>
<dbReference type="EMBL" id="NEDP02005531">
    <property type="protein sequence ID" value="OWF39326.1"/>
    <property type="molecule type" value="Genomic_DNA"/>
</dbReference>
<dbReference type="GO" id="GO:0046872">
    <property type="term" value="F:metal ion binding"/>
    <property type="evidence" value="ECO:0007669"/>
    <property type="project" value="UniProtKB-KW"/>
</dbReference>
<protein>
    <submittedName>
        <fullName evidence="9">Pancreatic triacylglycerol lipase</fullName>
    </submittedName>
</protein>
<accession>A0A210PSA1</accession>
<feature type="domain" description="Lipase" evidence="8">
    <location>
        <begin position="40"/>
        <end position="349"/>
    </location>
</feature>
<dbReference type="InterPro" id="IPR033906">
    <property type="entry name" value="Lipase_N"/>
</dbReference>
<dbReference type="Gene3D" id="3.40.50.1820">
    <property type="entry name" value="alpha/beta hydrolase"/>
    <property type="match status" value="1"/>
</dbReference>
<keyword evidence="10" id="KW-1185">Reference proteome</keyword>
<keyword evidence="7" id="KW-0732">Signal</keyword>
<dbReference type="GO" id="GO:0005615">
    <property type="term" value="C:extracellular space"/>
    <property type="evidence" value="ECO:0007669"/>
    <property type="project" value="TreeGrafter"/>
</dbReference>
<evidence type="ECO:0000259" key="8">
    <source>
        <dbReference type="Pfam" id="PF00151"/>
    </source>
</evidence>
<dbReference type="InterPro" id="IPR029058">
    <property type="entry name" value="AB_hydrolase_fold"/>
</dbReference>
<keyword evidence="5" id="KW-0106">Calcium</keyword>
<evidence type="ECO:0000256" key="7">
    <source>
        <dbReference type="SAM" id="SignalP"/>
    </source>
</evidence>
<dbReference type="SUPFAM" id="SSF49723">
    <property type="entry name" value="Lipase/lipooxygenase domain (PLAT/LH2 domain)"/>
    <property type="match status" value="1"/>
</dbReference>
<sequence>MLTLVFVCCVVFVTGRGVTSPQTECLPEFGCFISDGIVPVPQQPAVVDTHLKLFTRSSPHSPRTSFAVDQFDSHINKFASLLDTTKDTKVIVHGYIGSGSMPWVVQITSELLLKGDFNVIVVDWQTGSQQEYNLAVGNSYLVGAEVAKVLTYLHDNRTLDYVRVHIIGHSLGGQIAGHIGYRIKGIGRISGLDPAEPDFRDKDTSRRLDQSDATFVDIIHTDGSKFKLLSGYGFLAPMGHVDFYPNGGQHQPGCDEKPIISAIDSILHGSIGGATRSVTCSHNRAVDLYIESINSACRFYGHTCSSASKFDDGSCMGCSVGGCPVMGYDSNQTSQRGSFYLSTAGSAPFCAREYYVEIHVSHLASTSYGELLVTLTGMNGGSEEIKFSPRNEYFRRDQVEKHVIGTNTDIGHVKSLRVKYVEPSHNHHTSHTAHEIRLHSVIMGSTERSNDRVKFCGHENGIHPDGSLTLSSSLNC</sequence>
<dbReference type="GO" id="GO:0016298">
    <property type="term" value="F:lipase activity"/>
    <property type="evidence" value="ECO:0007669"/>
    <property type="project" value="InterPro"/>
</dbReference>
<evidence type="ECO:0000256" key="5">
    <source>
        <dbReference type="PIRSR" id="PIRSR000865-2"/>
    </source>
</evidence>
<name>A0A210PSA1_MIZYE</name>
<keyword evidence="5" id="KW-0479">Metal-binding</keyword>
<evidence type="ECO:0000256" key="6">
    <source>
        <dbReference type="RuleBase" id="RU004262"/>
    </source>
</evidence>
<dbReference type="STRING" id="6573.A0A210PSA1"/>
<comment type="similarity">
    <text evidence="2 6">Belongs to the AB hydrolase superfamily. Lipase family.</text>
</comment>
<reference evidence="9 10" key="1">
    <citation type="journal article" date="2017" name="Nat. Ecol. Evol.">
        <title>Scallop genome provides insights into evolution of bilaterian karyotype and development.</title>
        <authorList>
            <person name="Wang S."/>
            <person name="Zhang J."/>
            <person name="Jiao W."/>
            <person name="Li J."/>
            <person name="Xun X."/>
            <person name="Sun Y."/>
            <person name="Guo X."/>
            <person name="Huan P."/>
            <person name="Dong B."/>
            <person name="Zhang L."/>
            <person name="Hu X."/>
            <person name="Sun X."/>
            <person name="Wang J."/>
            <person name="Zhao C."/>
            <person name="Wang Y."/>
            <person name="Wang D."/>
            <person name="Huang X."/>
            <person name="Wang R."/>
            <person name="Lv J."/>
            <person name="Li Y."/>
            <person name="Zhang Z."/>
            <person name="Liu B."/>
            <person name="Lu W."/>
            <person name="Hui Y."/>
            <person name="Liang J."/>
            <person name="Zhou Z."/>
            <person name="Hou R."/>
            <person name="Li X."/>
            <person name="Liu Y."/>
            <person name="Li H."/>
            <person name="Ning X."/>
            <person name="Lin Y."/>
            <person name="Zhao L."/>
            <person name="Xing Q."/>
            <person name="Dou J."/>
            <person name="Li Y."/>
            <person name="Mao J."/>
            <person name="Guo H."/>
            <person name="Dou H."/>
            <person name="Li T."/>
            <person name="Mu C."/>
            <person name="Jiang W."/>
            <person name="Fu Q."/>
            <person name="Fu X."/>
            <person name="Miao Y."/>
            <person name="Liu J."/>
            <person name="Yu Q."/>
            <person name="Li R."/>
            <person name="Liao H."/>
            <person name="Li X."/>
            <person name="Kong Y."/>
            <person name="Jiang Z."/>
            <person name="Chourrout D."/>
            <person name="Li R."/>
            <person name="Bao Z."/>
        </authorList>
    </citation>
    <scope>NUCLEOTIDE SEQUENCE [LARGE SCALE GENOMIC DNA]</scope>
    <source>
        <strain evidence="9 10">PY_sf001</strain>
    </source>
</reference>
<feature type="binding site" evidence="5">
    <location>
        <position position="209"/>
    </location>
    <ligand>
        <name>Ca(2+)</name>
        <dbReference type="ChEBI" id="CHEBI:29108"/>
    </ligand>
</feature>
<evidence type="ECO:0000256" key="3">
    <source>
        <dbReference type="ARBA" id="ARBA00022525"/>
    </source>
</evidence>
<dbReference type="InterPro" id="IPR036392">
    <property type="entry name" value="PLAT/LH2_dom_sf"/>
</dbReference>
<dbReference type="PRINTS" id="PR00821">
    <property type="entry name" value="TAGLIPASE"/>
</dbReference>
<dbReference type="SUPFAM" id="SSF53474">
    <property type="entry name" value="alpha/beta-Hydrolases"/>
    <property type="match status" value="1"/>
</dbReference>
<feature type="active site" description="Charge relay system" evidence="4">
    <location>
        <position position="193"/>
    </location>
</feature>
<evidence type="ECO:0000313" key="9">
    <source>
        <dbReference type="EMBL" id="OWF39326.1"/>
    </source>
</evidence>
<evidence type="ECO:0000256" key="1">
    <source>
        <dbReference type="ARBA" id="ARBA00004613"/>
    </source>
</evidence>
<feature type="binding site" evidence="5">
    <location>
        <position position="212"/>
    </location>
    <ligand>
        <name>Ca(2+)</name>
        <dbReference type="ChEBI" id="CHEBI:29108"/>
    </ligand>
</feature>
<feature type="binding site" evidence="5">
    <location>
        <position position="207"/>
    </location>
    <ligand>
        <name>Ca(2+)</name>
        <dbReference type="ChEBI" id="CHEBI:29108"/>
    </ligand>
</feature>
<dbReference type="Gene3D" id="2.60.60.20">
    <property type="entry name" value="PLAT/LH2 domain"/>
    <property type="match status" value="1"/>
</dbReference>
<feature type="signal peptide" evidence="7">
    <location>
        <begin position="1"/>
        <end position="15"/>
    </location>
</feature>
<proteinExistence type="inferred from homology"/>
<dbReference type="InterPro" id="IPR013818">
    <property type="entry name" value="Lipase"/>
</dbReference>